<dbReference type="PANTHER" id="PTHR42714">
    <property type="entry name" value="TRNA MODIFICATION GTPASE GTPBP3"/>
    <property type="match status" value="1"/>
</dbReference>
<dbReference type="OrthoDB" id="2449499at2"/>
<gene>
    <name evidence="4" type="ORF">TPAS_699</name>
</gene>
<proteinExistence type="predicted"/>
<dbReference type="AlphaFoldDB" id="A0A1W1IDB8"/>
<dbReference type="GO" id="GO:0030488">
    <property type="term" value="P:tRNA methylation"/>
    <property type="evidence" value="ECO:0007669"/>
    <property type="project" value="TreeGrafter"/>
</dbReference>
<keyword evidence="2" id="KW-0342">GTP-binding</keyword>
<dbReference type="STRING" id="43064.SAMN04488086_12817"/>
<dbReference type="SUPFAM" id="SSF52540">
    <property type="entry name" value="P-loop containing nucleoside triphosphate hydrolases"/>
    <property type="match status" value="1"/>
</dbReference>
<dbReference type="GO" id="GO:0002098">
    <property type="term" value="P:tRNA wobble uridine modification"/>
    <property type="evidence" value="ECO:0007669"/>
    <property type="project" value="TreeGrafter"/>
</dbReference>
<feature type="domain" description="G" evidence="3">
    <location>
        <begin position="31"/>
        <end position="138"/>
    </location>
</feature>
<dbReference type="RefSeq" id="WP_086941908.1">
    <property type="nucleotide sequence ID" value="NZ_FONM01000028.1"/>
</dbReference>
<sequence>MIEFNDSDFERAYEEEVDRINEQLEKEILFAMIGDVNTGKSSTINRLVGEEVASVGAQPGETVIVKKYKYKDKIIFADTPGLDDINSKNSEETEKFFKEADIILFFLNAAGTVFSDGEKKYFDKISKINKKIIFVMNKIDAADDIPGLVKYVQDMTGYNYSVVPISSKTGEHIDRLRNAILDILKKENKDILFAKSIKAKSSTANKWILSAAATATGIGAAPIPGSDIVPLTTIQVGLMLKLATLYEKSISKDRAKELILSSLMGSLGKNIFRQAIKLIPGAGSIVSGSVAGSLTLGLGYAVKYAYENNIELDADILKSLSSIFMKEKLVSKGTAI</sequence>
<dbReference type="InterPro" id="IPR005225">
    <property type="entry name" value="Small_GTP-bd"/>
</dbReference>
<evidence type="ECO:0000259" key="3">
    <source>
        <dbReference type="Pfam" id="PF01926"/>
    </source>
</evidence>
<evidence type="ECO:0000313" key="4">
    <source>
        <dbReference type="EMBL" id="SLM51024.1"/>
    </source>
</evidence>
<dbReference type="InterPro" id="IPR006073">
    <property type="entry name" value="GTP-bd"/>
</dbReference>
<dbReference type="Proteomes" id="UP000195985">
    <property type="component" value="Unassembled WGS sequence"/>
</dbReference>
<dbReference type="CDD" id="cd00882">
    <property type="entry name" value="Ras_like_GTPase"/>
    <property type="match status" value="1"/>
</dbReference>
<organism evidence="4 5">
    <name type="scientific">Trichococcus pasteurii</name>
    <dbReference type="NCBI Taxonomy" id="43064"/>
    <lineage>
        <taxon>Bacteria</taxon>
        <taxon>Bacillati</taxon>
        <taxon>Bacillota</taxon>
        <taxon>Bacilli</taxon>
        <taxon>Lactobacillales</taxon>
        <taxon>Carnobacteriaceae</taxon>
        <taxon>Trichococcus</taxon>
    </lineage>
</organism>
<keyword evidence="5" id="KW-1185">Reference proteome</keyword>
<dbReference type="Gene3D" id="3.40.50.300">
    <property type="entry name" value="P-loop containing nucleotide triphosphate hydrolases"/>
    <property type="match status" value="1"/>
</dbReference>
<evidence type="ECO:0000256" key="1">
    <source>
        <dbReference type="ARBA" id="ARBA00022741"/>
    </source>
</evidence>
<reference evidence="5" key="1">
    <citation type="submission" date="2016-04" db="EMBL/GenBank/DDBJ databases">
        <authorList>
            <person name="Strepis N."/>
        </authorList>
    </citation>
    <scope>NUCLEOTIDE SEQUENCE [LARGE SCALE GENOMIC DNA]</scope>
</reference>
<dbReference type="PANTHER" id="PTHR42714:SF6">
    <property type="entry name" value="TRANSLATION INITIATION FACTOR IF-2"/>
    <property type="match status" value="1"/>
</dbReference>
<dbReference type="GO" id="GO:0005525">
    <property type="term" value="F:GTP binding"/>
    <property type="evidence" value="ECO:0007669"/>
    <property type="project" value="UniProtKB-KW"/>
</dbReference>
<accession>A0A1W1IDB8</accession>
<dbReference type="NCBIfam" id="TIGR00231">
    <property type="entry name" value="small_GTP"/>
    <property type="match status" value="1"/>
</dbReference>
<dbReference type="EMBL" id="FWEY01000002">
    <property type="protein sequence ID" value="SLM51024.1"/>
    <property type="molecule type" value="Genomic_DNA"/>
</dbReference>
<evidence type="ECO:0000313" key="5">
    <source>
        <dbReference type="Proteomes" id="UP000195985"/>
    </source>
</evidence>
<keyword evidence="1" id="KW-0547">Nucleotide-binding</keyword>
<dbReference type="InterPro" id="IPR027417">
    <property type="entry name" value="P-loop_NTPase"/>
</dbReference>
<protein>
    <recommendedName>
        <fullName evidence="3">G domain-containing protein</fullName>
    </recommendedName>
</protein>
<dbReference type="GO" id="GO:0005737">
    <property type="term" value="C:cytoplasm"/>
    <property type="evidence" value="ECO:0007669"/>
    <property type="project" value="TreeGrafter"/>
</dbReference>
<evidence type="ECO:0000256" key="2">
    <source>
        <dbReference type="ARBA" id="ARBA00023134"/>
    </source>
</evidence>
<dbReference type="Pfam" id="PF01926">
    <property type="entry name" value="MMR_HSR1"/>
    <property type="match status" value="1"/>
</dbReference>
<name>A0A1W1IDB8_9LACT</name>